<dbReference type="AlphaFoldDB" id="A0A8H3IC12"/>
<sequence length="527" mass="57534">MKHFCVLAALWHAGSSMVLPGSGSYVAVSVRSEDPRNPLQTRGDAEEPSQSPLGNSLSRSHSMRHGQSTNIQSEKNHPLKRDRSGVPFSPPPIQSLNLRRPPDTISSSKDKTTPPSYQKPTRQMAPTGDANLDHSNRLERSIPRHDTRKSADQLDSKRPGLANTTPSSFPDYQDKGFRSRTSHNTMPPPPARLPKQHIAMDYSVDDVVGNSLASYPHPPMEKSDKPSKSTEPGFHPGSGLTRRSATNAHPLLQSTNHDVYHSAQRLLQRRGFSPFWVQSNSDKETATKKGSDAPEQPSPNSPTQKPRVLQLPGNIAAGTSQPHSSKDQRRRGTDLSSGKQPDGSNTSGRNALVRSVYETSAYLKNSWQPLHKENNPPPSDGTSSSAADAKRNQKRSIISPRTAAPGREHPPRTPSPPRNPNSPRRTDSNTQPSAFRSVPPPQSSFPRDHARQEEALRNAAARARQTNLYPPIHYNGLTTTPPPRGSHFSTYPVIPSAFSMLPPSREQPNGVGTAHPSDSDPNSSANS</sequence>
<feature type="compositionally biased region" description="Low complexity" evidence="1">
    <location>
        <begin position="457"/>
        <end position="468"/>
    </location>
</feature>
<feature type="region of interest" description="Disordered" evidence="1">
    <location>
        <begin position="33"/>
        <end position="194"/>
    </location>
</feature>
<reference evidence="3" key="1">
    <citation type="submission" date="2021-03" db="EMBL/GenBank/DDBJ databases">
        <authorList>
            <person name="Tagirdzhanova G."/>
        </authorList>
    </citation>
    <scope>NUCLEOTIDE SEQUENCE</scope>
</reference>
<dbReference type="EMBL" id="CAJPDQ010000018">
    <property type="protein sequence ID" value="CAF9922507.1"/>
    <property type="molecule type" value="Genomic_DNA"/>
</dbReference>
<comment type="caution">
    <text evidence="3">The sequence shown here is derived from an EMBL/GenBank/DDBJ whole genome shotgun (WGS) entry which is preliminary data.</text>
</comment>
<evidence type="ECO:0000313" key="4">
    <source>
        <dbReference type="Proteomes" id="UP000664169"/>
    </source>
</evidence>
<feature type="region of interest" description="Disordered" evidence="1">
    <location>
        <begin position="367"/>
        <end position="527"/>
    </location>
</feature>
<feature type="chain" id="PRO_5034689525" evidence="2">
    <location>
        <begin position="17"/>
        <end position="527"/>
    </location>
</feature>
<evidence type="ECO:0000313" key="3">
    <source>
        <dbReference type="EMBL" id="CAF9922507.1"/>
    </source>
</evidence>
<feature type="compositionally biased region" description="Basic and acidic residues" evidence="1">
    <location>
        <begin position="219"/>
        <end position="228"/>
    </location>
</feature>
<feature type="compositionally biased region" description="Basic and acidic residues" evidence="1">
    <location>
        <begin position="74"/>
        <end position="84"/>
    </location>
</feature>
<feature type="compositionally biased region" description="Polar residues" evidence="1">
    <location>
        <begin position="48"/>
        <end position="73"/>
    </location>
</feature>
<evidence type="ECO:0000256" key="2">
    <source>
        <dbReference type="SAM" id="SignalP"/>
    </source>
</evidence>
<feature type="region of interest" description="Disordered" evidence="1">
    <location>
        <begin position="281"/>
        <end position="352"/>
    </location>
</feature>
<keyword evidence="2" id="KW-0732">Signal</keyword>
<feature type="compositionally biased region" description="Basic and acidic residues" evidence="1">
    <location>
        <begin position="131"/>
        <end position="158"/>
    </location>
</feature>
<feature type="compositionally biased region" description="Low complexity" evidence="1">
    <location>
        <begin position="514"/>
        <end position="527"/>
    </location>
</feature>
<name>A0A8H3IC12_9LECA</name>
<feature type="compositionally biased region" description="Basic and acidic residues" evidence="1">
    <location>
        <begin position="324"/>
        <end position="333"/>
    </location>
</feature>
<organism evidence="3 4">
    <name type="scientific">Gomphillus americanus</name>
    <dbReference type="NCBI Taxonomy" id="1940652"/>
    <lineage>
        <taxon>Eukaryota</taxon>
        <taxon>Fungi</taxon>
        <taxon>Dikarya</taxon>
        <taxon>Ascomycota</taxon>
        <taxon>Pezizomycotina</taxon>
        <taxon>Lecanoromycetes</taxon>
        <taxon>OSLEUM clade</taxon>
        <taxon>Ostropomycetidae</taxon>
        <taxon>Ostropales</taxon>
        <taxon>Graphidaceae</taxon>
        <taxon>Gomphilloideae</taxon>
        <taxon>Gomphillus</taxon>
    </lineage>
</organism>
<feature type="signal peptide" evidence="2">
    <location>
        <begin position="1"/>
        <end position="16"/>
    </location>
</feature>
<protein>
    <submittedName>
        <fullName evidence="3">Uncharacterized protein</fullName>
    </submittedName>
</protein>
<feature type="region of interest" description="Disordered" evidence="1">
    <location>
        <begin position="209"/>
        <end position="244"/>
    </location>
</feature>
<proteinExistence type="predicted"/>
<feature type="compositionally biased region" description="Polar residues" evidence="1">
    <location>
        <begin position="334"/>
        <end position="349"/>
    </location>
</feature>
<feature type="compositionally biased region" description="Basic and acidic residues" evidence="1">
    <location>
        <begin position="281"/>
        <end position="292"/>
    </location>
</feature>
<feature type="compositionally biased region" description="Basic and acidic residues" evidence="1">
    <location>
        <begin position="446"/>
        <end position="456"/>
    </location>
</feature>
<accession>A0A8H3IC12</accession>
<dbReference type="Proteomes" id="UP000664169">
    <property type="component" value="Unassembled WGS sequence"/>
</dbReference>
<keyword evidence="4" id="KW-1185">Reference proteome</keyword>
<evidence type="ECO:0000256" key="1">
    <source>
        <dbReference type="SAM" id="MobiDB-lite"/>
    </source>
</evidence>
<gene>
    <name evidence="3" type="ORF">GOMPHAMPRED_002586</name>
</gene>